<accession>A0A517PA73</accession>
<evidence type="ECO:0000313" key="3">
    <source>
        <dbReference type="EMBL" id="QDT16273.1"/>
    </source>
</evidence>
<dbReference type="EMBL" id="CP036265">
    <property type="protein sequence ID" value="QDT16273.1"/>
    <property type="molecule type" value="Genomic_DNA"/>
</dbReference>
<sequence length="179" mass="19106">MPFFSRLTDIVTCSLSDLLAGVDDPDAALGEIIAEMELGRRGAARSVATAADTAARLSREIAEQQAAADRWQSEAKRELAAGREAEARTALLRRRDAADVIAGLRQELSSAEELHRHLQTTARALEARLNDAKRKRAALAAGASGADAPRPFVETAPAAARPDDDIELELAALRAELEA</sequence>
<dbReference type="InterPro" id="IPR007157">
    <property type="entry name" value="PspA_VIPP1"/>
</dbReference>
<reference evidence="3 4" key="1">
    <citation type="submission" date="2019-02" db="EMBL/GenBank/DDBJ databases">
        <title>Deep-cultivation of Planctomycetes and their phenomic and genomic characterization uncovers novel biology.</title>
        <authorList>
            <person name="Wiegand S."/>
            <person name="Jogler M."/>
            <person name="Boedeker C."/>
            <person name="Pinto D."/>
            <person name="Vollmers J."/>
            <person name="Rivas-Marin E."/>
            <person name="Kohn T."/>
            <person name="Peeters S.H."/>
            <person name="Heuer A."/>
            <person name="Rast P."/>
            <person name="Oberbeckmann S."/>
            <person name="Bunk B."/>
            <person name="Jeske O."/>
            <person name="Meyerdierks A."/>
            <person name="Storesund J.E."/>
            <person name="Kallscheuer N."/>
            <person name="Luecker S."/>
            <person name="Lage O.M."/>
            <person name="Pohl T."/>
            <person name="Merkel B.J."/>
            <person name="Hornburger P."/>
            <person name="Mueller R.-W."/>
            <person name="Bruemmer F."/>
            <person name="Labrenz M."/>
            <person name="Spormann A.M."/>
            <person name="Op den Camp H."/>
            <person name="Overmann J."/>
            <person name="Amann R."/>
            <person name="Jetten M.S.M."/>
            <person name="Mascher T."/>
            <person name="Medema M.H."/>
            <person name="Devos D.P."/>
            <person name="Kaster A.-K."/>
            <person name="Ovreas L."/>
            <person name="Rohde M."/>
            <person name="Galperin M.Y."/>
            <person name="Jogler C."/>
        </authorList>
    </citation>
    <scope>NUCLEOTIDE SEQUENCE [LARGE SCALE GENOMIC DNA]</scope>
    <source>
        <strain evidence="3 4">CA12</strain>
    </source>
</reference>
<comment type="similarity">
    <text evidence="1">Belongs to the PspA/Vipp/IM30 family.</text>
</comment>
<feature type="compositionally biased region" description="Low complexity" evidence="2">
    <location>
        <begin position="138"/>
        <end position="151"/>
    </location>
</feature>
<evidence type="ECO:0000313" key="4">
    <source>
        <dbReference type="Proteomes" id="UP000318741"/>
    </source>
</evidence>
<evidence type="ECO:0008006" key="5">
    <source>
        <dbReference type="Google" id="ProtNLM"/>
    </source>
</evidence>
<dbReference type="GO" id="GO:0005829">
    <property type="term" value="C:cytosol"/>
    <property type="evidence" value="ECO:0007669"/>
    <property type="project" value="TreeGrafter"/>
</dbReference>
<dbReference type="KEGG" id="acaf:CA12_23740"/>
<dbReference type="RefSeq" id="WP_145359121.1">
    <property type="nucleotide sequence ID" value="NZ_CP036265.1"/>
</dbReference>
<dbReference type="GO" id="GO:0009271">
    <property type="term" value="P:phage shock"/>
    <property type="evidence" value="ECO:0007669"/>
    <property type="project" value="TreeGrafter"/>
</dbReference>
<name>A0A517PA73_9PLAN</name>
<keyword evidence="4" id="KW-1185">Reference proteome</keyword>
<gene>
    <name evidence="3" type="ORF">CA12_23740</name>
</gene>
<dbReference type="PANTHER" id="PTHR31088">
    <property type="entry name" value="MEMBRANE-ASSOCIATED PROTEIN VIPP1, CHLOROPLASTIC"/>
    <property type="match status" value="1"/>
</dbReference>
<organism evidence="3 4">
    <name type="scientific">Alienimonas californiensis</name>
    <dbReference type="NCBI Taxonomy" id="2527989"/>
    <lineage>
        <taxon>Bacteria</taxon>
        <taxon>Pseudomonadati</taxon>
        <taxon>Planctomycetota</taxon>
        <taxon>Planctomycetia</taxon>
        <taxon>Planctomycetales</taxon>
        <taxon>Planctomycetaceae</taxon>
        <taxon>Alienimonas</taxon>
    </lineage>
</organism>
<evidence type="ECO:0000256" key="1">
    <source>
        <dbReference type="ARBA" id="ARBA00043985"/>
    </source>
</evidence>
<evidence type="ECO:0000256" key="2">
    <source>
        <dbReference type="SAM" id="MobiDB-lite"/>
    </source>
</evidence>
<dbReference type="PANTHER" id="PTHR31088:SF6">
    <property type="entry name" value="PHAGE SHOCK PROTEIN A"/>
    <property type="match status" value="1"/>
</dbReference>
<dbReference type="Pfam" id="PF04012">
    <property type="entry name" value="PspA_IM30"/>
    <property type="match status" value="1"/>
</dbReference>
<dbReference type="AlphaFoldDB" id="A0A517PA73"/>
<protein>
    <recommendedName>
        <fullName evidence="5">Phage shock protein A</fullName>
    </recommendedName>
</protein>
<dbReference type="Proteomes" id="UP000318741">
    <property type="component" value="Chromosome"/>
</dbReference>
<feature type="region of interest" description="Disordered" evidence="2">
    <location>
        <begin position="138"/>
        <end position="160"/>
    </location>
</feature>
<dbReference type="OrthoDB" id="9779630at2"/>
<proteinExistence type="inferred from homology"/>